<feature type="domain" description="MoaB/Mog" evidence="3">
    <location>
        <begin position="20"/>
        <end position="171"/>
    </location>
</feature>
<sequence>MSKFVEKHREEAEAIPVKCAIIVTSSTLYEQMTLGIEPEDETGSLIERRLVEKGFDVIYRRIVPNEWDRIKGAILHAIYEARADVVITTGGTGLSATDMTVEVVESLLTKRMPGFGELFRFLSYQEIGAAAMLSRATAGLVDSTLIFALPGSAQAAQVALEKLILPELRHAVKQAKKGIIK</sequence>
<dbReference type="AlphaFoldDB" id="A0A497EQJ2"/>
<protein>
    <submittedName>
        <fullName evidence="4">Molybdenum cofactor biosynthesis protein</fullName>
    </submittedName>
</protein>
<dbReference type="Proteomes" id="UP000272051">
    <property type="component" value="Unassembled WGS sequence"/>
</dbReference>
<dbReference type="NCBIfam" id="TIGR00177">
    <property type="entry name" value="molyb_syn"/>
    <property type="match status" value="1"/>
</dbReference>
<evidence type="ECO:0000313" key="7">
    <source>
        <dbReference type="Proteomes" id="UP000278475"/>
    </source>
</evidence>
<evidence type="ECO:0000313" key="4">
    <source>
        <dbReference type="EMBL" id="RLE49644.1"/>
    </source>
</evidence>
<comment type="caution">
    <text evidence="4">The sequence shown here is derived from an EMBL/GenBank/DDBJ whole genome shotgun (WGS) entry which is preliminary data.</text>
</comment>
<name>A0A497EQJ2_9CREN</name>
<evidence type="ECO:0000313" key="6">
    <source>
        <dbReference type="Proteomes" id="UP000272051"/>
    </source>
</evidence>
<dbReference type="Gene3D" id="3.40.980.10">
    <property type="entry name" value="MoaB/Mog-like domain"/>
    <property type="match status" value="1"/>
</dbReference>
<dbReference type="InterPro" id="IPR012245">
    <property type="entry name" value="MoaB"/>
</dbReference>
<evidence type="ECO:0000256" key="1">
    <source>
        <dbReference type="ARBA" id="ARBA00006112"/>
    </source>
</evidence>
<dbReference type="SUPFAM" id="SSF53218">
    <property type="entry name" value="Molybdenum cofactor biosynthesis proteins"/>
    <property type="match status" value="1"/>
</dbReference>
<dbReference type="SMART" id="SM00852">
    <property type="entry name" value="MoCF_biosynth"/>
    <property type="match status" value="1"/>
</dbReference>
<dbReference type="GO" id="GO:0005829">
    <property type="term" value="C:cytosol"/>
    <property type="evidence" value="ECO:0007669"/>
    <property type="project" value="TreeGrafter"/>
</dbReference>
<comment type="similarity">
    <text evidence="1">Belongs to the MoaB/Mog family.</text>
</comment>
<reference evidence="6 7" key="1">
    <citation type="submission" date="2018-06" db="EMBL/GenBank/DDBJ databases">
        <title>Extensive metabolic versatility and redundancy in microbially diverse, dynamic hydrothermal sediments.</title>
        <authorList>
            <person name="Dombrowski N."/>
            <person name="Teske A."/>
            <person name="Baker B.J."/>
        </authorList>
    </citation>
    <scope>NUCLEOTIDE SEQUENCE [LARGE SCALE GENOMIC DNA]</scope>
    <source>
        <strain evidence="5">B34_G17</strain>
        <strain evidence="4">B66_G16</strain>
    </source>
</reference>
<keyword evidence="2" id="KW-0501">Molybdenum cofactor biosynthesis</keyword>
<dbReference type="Proteomes" id="UP000278475">
    <property type="component" value="Unassembled WGS sequence"/>
</dbReference>
<evidence type="ECO:0000259" key="3">
    <source>
        <dbReference type="SMART" id="SM00852"/>
    </source>
</evidence>
<proteinExistence type="inferred from homology"/>
<dbReference type="EMBL" id="QMQV01000028">
    <property type="protein sequence ID" value="RLE49644.1"/>
    <property type="molecule type" value="Genomic_DNA"/>
</dbReference>
<dbReference type="Pfam" id="PF00994">
    <property type="entry name" value="MoCF_biosynth"/>
    <property type="match status" value="1"/>
</dbReference>
<evidence type="ECO:0000256" key="2">
    <source>
        <dbReference type="ARBA" id="ARBA00023150"/>
    </source>
</evidence>
<dbReference type="CDD" id="cd00886">
    <property type="entry name" value="MogA_MoaB"/>
    <property type="match status" value="1"/>
</dbReference>
<gene>
    <name evidence="4" type="ORF">DRJ31_04270</name>
    <name evidence="5" type="ORF">DRJ33_00260</name>
</gene>
<dbReference type="InterPro" id="IPR001453">
    <property type="entry name" value="MoaB/Mog_dom"/>
</dbReference>
<dbReference type="InterPro" id="IPR036425">
    <property type="entry name" value="MoaB/Mog-like_dom_sf"/>
</dbReference>
<dbReference type="InterPro" id="IPR008284">
    <property type="entry name" value="MoCF_biosynth_CS"/>
</dbReference>
<dbReference type="PANTHER" id="PTHR43232">
    <property type="entry name" value="MOLYBDENUM COFACTOR BIOSYNTHESIS PROTEIN B"/>
    <property type="match status" value="1"/>
</dbReference>
<dbReference type="EMBL" id="QMQX01000003">
    <property type="protein sequence ID" value="RLE53703.1"/>
    <property type="molecule type" value="Genomic_DNA"/>
</dbReference>
<dbReference type="PANTHER" id="PTHR43232:SF2">
    <property type="entry name" value="MOLYBDENUM COFACTOR BIOSYNTHESIS PROTEIN B"/>
    <property type="match status" value="1"/>
</dbReference>
<organism evidence="4 7">
    <name type="scientific">Thermoproteota archaeon</name>
    <dbReference type="NCBI Taxonomy" id="2056631"/>
    <lineage>
        <taxon>Archaea</taxon>
        <taxon>Thermoproteota</taxon>
    </lineage>
</organism>
<dbReference type="PIRSF" id="PIRSF006443">
    <property type="entry name" value="MoaB"/>
    <property type="match status" value="1"/>
</dbReference>
<dbReference type="PROSITE" id="PS01078">
    <property type="entry name" value="MOCF_BIOSYNTHESIS_1"/>
    <property type="match status" value="1"/>
</dbReference>
<evidence type="ECO:0000313" key="5">
    <source>
        <dbReference type="EMBL" id="RLE53703.1"/>
    </source>
</evidence>
<dbReference type="GO" id="GO:0006777">
    <property type="term" value="P:Mo-molybdopterin cofactor biosynthetic process"/>
    <property type="evidence" value="ECO:0007669"/>
    <property type="project" value="UniProtKB-KW"/>
</dbReference>
<accession>A0A497EQJ2</accession>